<evidence type="ECO:0000313" key="1">
    <source>
        <dbReference type="EMBL" id="GEX94917.1"/>
    </source>
</evidence>
<dbReference type="EMBL" id="BKCJ010141069">
    <property type="protein sequence ID" value="GEX94917.1"/>
    <property type="molecule type" value="Genomic_DNA"/>
</dbReference>
<organism evidence="1">
    <name type="scientific">Tanacetum cinerariifolium</name>
    <name type="common">Dalmatian daisy</name>
    <name type="synonym">Chrysanthemum cinerariifolium</name>
    <dbReference type="NCBI Taxonomy" id="118510"/>
    <lineage>
        <taxon>Eukaryota</taxon>
        <taxon>Viridiplantae</taxon>
        <taxon>Streptophyta</taxon>
        <taxon>Embryophyta</taxon>
        <taxon>Tracheophyta</taxon>
        <taxon>Spermatophyta</taxon>
        <taxon>Magnoliopsida</taxon>
        <taxon>eudicotyledons</taxon>
        <taxon>Gunneridae</taxon>
        <taxon>Pentapetalae</taxon>
        <taxon>asterids</taxon>
        <taxon>campanulids</taxon>
        <taxon>Asterales</taxon>
        <taxon>Asteraceae</taxon>
        <taxon>Asteroideae</taxon>
        <taxon>Anthemideae</taxon>
        <taxon>Anthemidinae</taxon>
        <taxon>Tanacetum</taxon>
    </lineage>
</organism>
<comment type="caution">
    <text evidence="1">The sequence shown here is derived from an EMBL/GenBank/DDBJ whole genome shotgun (WGS) entry which is preliminary data.</text>
</comment>
<dbReference type="AlphaFoldDB" id="A0A699HHF0"/>
<name>A0A699HHF0_TANCI</name>
<accession>A0A699HHF0</accession>
<sequence length="317" mass="35343">AKAADAIDLRQRKSKDYLTNLNAAFLNLKNAEEANLAACDWIISHGNESRGTWGCMGMLLYGQSNAVARRVDDDLIKLSGSTNVSKTCIGQFNAFIAKMKGMKDQGKVLDSLMALKDDRRDENNKLLGVNELIGEALEQIATKEGHLARIDGASSYGSCRRLVAESGAYYAIFLLVWLCDRCGVYGGECILSFKVSLEMRAFFILDKLTVVAESSCLPDKIKAVFVRARSEDESLAGLMQDLFFSLRISQSKKRRLVAKLEVMADRGDKWKSLEHMREIVAHDAMTLEDLEKLLARAQVRVSLKDGYVAERKRSRLS</sequence>
<protein>
    <submittedName>
        <fullName evidence="1">Uncharacterized protein</fullName>
    </submittedName>
</protein>
<gene>
    <name evidence="1" type="ORF">Tci_366892</name>
</gene>
<proteinExistence type="predicted"/>
<reference evidence="1" key="1">
    <citation type="journal article" date="2019" name="Sci. Rep.">
        <title>Draft genome of Tanacetum cinerariifolium, the natural source of mosquito coil.</title>
        <authorList>
            <person name="Yamashiro T."/>
            <person name="Shiraishi A."/>
            <person name="Satake H."/>
            <person name="Nakayama K."/>
        </authorList>
    </citation>
    <scope>NUCLEOTIDE SEQUENCE</scope>
</reference>
<feature type="non-terminal residue" evidence="1">
    <location>
        <position position="1"/>
    </location>
</feature>